<reference evidence="6 7" key="1">
    <citation type="journal article" date="2018" name="Sci. Rep.">
        <title>Raphidocelis subcapitata (=Pseudokirchneriella subcapitata) provides an insight into genome evolution and environmental adaptations in the Sphaeropleales.</title>
        <authorList>
            <person name="Suzuki S."/>
            <person name="Yamaguchi H."/>
            <person name="Nakajima N."/>
            <person name="Kawachi M."/>
        </authorList>
    </citation>
    <scope>NUCLEOTIDE SEQUENCE [LARGE SCALE GENOMIC DNA]</scope>
    <source>
        <strain evidence="6 7">NIES-35</strain>
    </source>
</reference>
<dbReference type="EMBL" id="BDRX01000008">
    <property type="protein sequence ID" value="GBF89065.1"/>
    <property type="molecule type" value="Genomic_DNA"/>
</dbReference>
<feature type="signal peptide" evidence="4">
    <location>
        <begin position="1"/>
        <end position="22"/>
    </location>
</feature>
<dbReference type="InterPro" id="IPR009030">
    <property type="entry name" value="Growth_fac_rcpt_cys_sf"/>
</dbReference>
<feature type="domain" description="Pyrrolo-quinoline quinone repeat" evidence="5">
    <location>
        <begin position="168"/>
        <end position="431"/>
    </location>
</feature>
<dbReference type="InterPro" id="IPR011047">
    <property type="entry name" value="Quinoprotein_ADH-like_sf"/>
</dbReference>
<comment type="caution">
    <text evidence="6">The sequence shown here is derived from an EMBL/GenBank/DDBJ whole genome shotgun (WGS) entry which is preliminary data.</text>
</comment>
<evidence type="ECO:0000256" key="4">
    <source>
        <dbReference type="SAM" id="SignalP"/>
    </source>
</evidence>
<protein>
    <recommendedName>
        <fullName evidence="5">Pyrrolo-quinoline quinone repeat domain-containing protein</fullName>
    </recommendedName>
</protein>
<dbReference type="PANTHER" id="PTHR32303:SF10">
    <property type="entry name" value="OUTER MEMBRANE PROTEIN ASSEMBLY FACTOR BAMB"/>
    <property type="match status" value="1"/>
</dbReference>
<name>A0A2V0NW76_9CHLO</name>
<evidence type="ECO:0000313" key="6">
    <source>
        <dbReference type="EMBL" id="GBF89065.1"/>
    </source>
</evidence>
<dbReference type="STRING" id="307507.A0A2V0NW76"/>
<dbReference type="SUPFAM" id="SSF50998">
    <property type="entry name" value="Quinoprotein alcohol dehydrogenase-like"/>
    <property type="match status" value="2"/>
</dbReference>
<accession>A0A2V0NW76</accession>
<sequence length="674" mass="69589">MAAIRSINAVLLVCWAAGSAAAAVAEGDALTAWPAAAASRRRELLARAPCDVPGCKACKAGDPAKCELCKSDKTYLVVSSGACECMPGHEGKKGTKCKKCSKNSVSPGGPMASARCAECPSGLIPNKERSECVDPAAWSHWGGDLANRRWNSIEKKLSPKTAGSLRVKWTADVTGSTSATPTVHKGRVYLPDWEGFVHCLDASTGALVWSKEIKALLQQLGAPLPNNTAVFPVLSRTSPVVFQSSVVIGTMQRSFGGSAYFLALDAASGALLWGTQADAHVAASVTTSPTLFEGVLYGGVSSLEENVATRRDYLCCTFRGSAVALDAATGRLLWRTYTAPDNGGDPAQWSGTAIWGSSPTIDRARRHVIMTTGDNYNMPAAVNECLEALGGLTAGNAAQQRDCLDLAGGKQNFHNAIIAFDLDTGAIKWSTPVDGPDAWNAACLSPNPEVRDNCPDIEGPDFDFGQAPMLVNPCKKGMGCRQLLVSGIVWAVDPANGEVVWKQRAGPGGVLGGLMWGSASDGDAVYVNNNNAFRLRLDFAGVDAYLKPVPNAPGAASPPSSSDAGLTVALSAFDGAVRWSFVNPGADQAGRGAGVLSPVTVANGVVLTASMDPAGSLFALRASDGALLGSWPLGASSACGPAVVDGVVYTGSGYSTFAQGSAGTRVTALEVAAS</sequence>
<dbReference type="OrthoDB" id="416253at2759"/>
<dbReference type="Proteomes" id="UP000247498">
    <property type="component" value="Unassembled WGS sequence"/>
</dbReference>
<evidence type="ECO:0000259" key="5">
    <source>
        <dbReference type="Pfam" id="PF13360"/>
    </source>
</evidence>
<dbReference type="GO" id="GO:0016491">
    <property type="term" value="F:oxidoreductase activity"/>
    <property type="evidence" value="ECO:0007669"/>
    <property type="project" value="UniProtKB-KW"/>
</dbReference>
<gene>
    <name evidence="6" type="ORF">Rsub_01782</name>
</gene>
<evidence type="ECO:0000256" key="3">
    <source>
        <dbReference type="ARBA" id="ARBA00023002"/>
    </source>
</evidence>
<dbReference type="PANTHER" id="PTHR32303">
    <property type="entry name" value="QUINOPROTEIN ALCOHOL DEHYDROGENASE (CYTOCHROME C)"/>
    <property type="match status" value="1"/>
</dbReference>
<dbReference type="SUPFAM" id="SSF57184">
    <property type="entry name" value="Growth factor receptor domain"/>
    <property type="match status" value="1"/>
</dbReference>
<dbReference type="Gene3D" id="2.140.10.10">
    <property type="entry name" value="Quinoprotein alcohol dehydrogenase-like superfamily"/>
    <property type="match status" value="1"/>
</dbReference>
<feature type="chain" id="PRO_5016026239" description="Pyrrolo-quinoline quinone repeat domain-containing protein" evidence="4">
    <location>
        <begin position="23"/>
        <end position="674"/>
    </location>
</feature>
<evidence type="ECO:0000256" key="2">
    <source>
        <dbReference type="ARBA" id="ARBA00008156"/>
    </source>
</evidence>
<keyword evidence="7" id="KW-1185">Reference proteome</keyword>
<keyword evidence="4" id="KW-0732">Signal</keyword>
<dbReference type="InterPro" id="IPR002372">
    <property type="entry name" value="PQQ_rpt_dom"/>
</dbReference>
<comment type="similarity">
    <text evidence="2">Belongs to the bacterial PQQ dehydrogenase family.</text>
</comment>
<proteinExistence type="inferred from homology"/>
<organism evidence="6 7">
    <name type="scientific">Raphidocelis subcapitata</name>
    <dbReference type="NCBI Taxonomy" id="307507"/>
    <lineage>
        <taxon>Eukaryota</taxon>
        <taxon>Viridiplantae</taxon>
        <taxon>Chlorophyta</taxon>
        <taxon>core chlorophytes</taxon>
        <taxon>Chlorophyceae</taxon>
        <taxon>CS clade</taxon>
        <taxon>Sphaeropleales</taxon>
        <taxon>Selenastraceae</taxon>
        <taxon>Raphidocelis</taxon>
    </lineage>
</organism>
<dbReference type="SMART" id="SM00564">
    <property type="entry name" value="PQQ"/>
    <property type="match status" value="6"/>
</dbReference>
<dbReference type="InParanoid" id="A0A2V0NW76"/>
<evidence type="ECO:0000313" key="7">
    <source>
        <dbReference type="Proteomes" id="UP000247498"/>
    </source>
</evidence>
<dbReference type="Pfam" id="PF13360">
    <property type="entry name" value="PQQ_2"/>
    <property type="match status" value="1"/>
</dbReference>
<comment type="cofactor">
    <cofactor evidence="1">
        <name>pyrroloquinoline quinone</name>
        <dbReference type="ChEBI" id="CHEBI:58442"/>
    </cofactor>
</comment>
<dbReference type="AlphaFoldDB" id="A0A2V0NW76"/>
<evidence type="ECO:0000256" key="1">
    <source>
        <dbReference type="ARBA" id="ARBA00001931"/>
    </source>
</evidence>
<dbReference type="Gene3D" id="2.40.128.630">
    <property type="match status" value="1"/>
</dbReference>
<dbReference type="InterPro" id="IPR018391">
    <property type="entry name" value="PQQ_b-propeller_rpt"/>
</dbReference>
<keyword evidence="3" id="KW-0560">Oxidoreductase</keyword>